<gene>
    <name evidence="15" type="primary">LOC103506316</name>
</gene>
<dbReference type="InterPro" id="IPR036638">
    <property type="entry name" value="HLH_DNA-bd_sf"/>
</dbReference>
<sequence>MGVLVDSNSNWTPSPPKKKWMMHYLEEFSSSEDKPSSCYTNGVSGSNLGSVITTLSPDPAAHPLSHLHHSLPTTTIINTTNHITFTNGLPSSLLHRPLERKEELLLTTTSNGAHFVESVSNVQQPVISTPVTHPAAVMQRHYTLHIEDEMMGSREVVASLSGETRLVAHNNYTSNSHAVALSTSPNNLTQNDMIKKRSGISGIREVHNKLEKNRRAHLKECFEILKRQVPPAQEEKKSSNLSILHSAIRYIQFLRRREREFEHEMERLAREKIHAQQRLALLKKELSARWEHIDFNTLIPDNMEVDIPYDNHHHESSLLSYGKERSYMDEDGGLVIVTNGSVGLERSDGGESGSSLGGGGEMISGRGEGEYGRAGSSSGASNLLKCSESTLYSSNSSLSSTMSPLHNQTHIQVVSSSNVTSSSTTSSSLPLHLLSSSNVRMLPLSGESPLPIALTVHTSHVNGGAPKSSPPRHHSPSSASLSPLPSSPSTTAIVTAS</sequence>
<evidence type="ECO:0000259" key="13">
    <source>
        <dbReference type="PROSITE" id="PS50888"/>
    </source>
</evidence>
<evidence type="ECO:0000256" key="3">
    <source>
        <dbReference type="ARBA" id="ARBA00023015"/>
    </source>
</evidence>
<dbReference type="GO" id="GO:0046983">
    <property type="term" value="F:protein dimerization activity"/>
    <property type="evidence" value="ECO:0007669"/>
    <property type="project" value="InterPro"/>
</dbReference>
<keyword evidence="4" id="KW-0238">DNA-binding</keyword>
<evidence type="ECO:0000256" key="1">
    <source>
        <dbReference type="ARBA" id="ARBA00004123"/>
    </source>
</evidence>
<keyword evidence="14" id="KW-1185">Reference proteome</keyword>
<dbReference type="InterPro" id="IPR011598">
    <property type="entry name" value="bHLH_dom"/>
</dbReference>
<proteinExistence type="predicted"/>
<evidence type="ECO:0000256" key="5">
    <source>
        <dbReference type="ARBA" id="ARBA00023163"/>
    </source>
</evidence>
<dbReference type="PaxDb" id="121845-A0A1S3CXA3"/>
<dbReference type="KEGG" id="dci:103506316"/>
<reference evidence="15" key="1">
    <citation type="submission" date="2025-08" db="UniProtKB">
        <authorList>
            <consortium name="RefSeq"/>
        </authorList>
    </citation>
    <scope>IDENTIFICATION</scope>
</reference>
<keyword evidence="2" id="KW-0678">Repressor</keyword>
<dbReference type="PROSITE" id="PS50888">
    <property type="entry name" value="BHLH"/>
    <property type="match status" value="1"/>
</dbReference>
<dbReference type="GO" id="GO:0000978">
    <property type="term" value="F:RNA polymerase II cis-regulatory region sequence-specific DNA binding"/>
    <property type="evidence" value="ECO:0007669"/>
    <property type="project" value="TreeGrafter"/>
</dbReference>
<feature type="coiled-coil region" evidence="11">
    <location>
        <begin position="251"/>
        <end position="285"/>
    </location>
</feature>
<feature type="region of interest" description="Disordered" evidence="12">
    <location>
        <begin position="340"/>
        <end position="379"/>
    </location>
</feature>
<keyword evidence="3" id="KW-0805">Transcription regulation</keyword>
<feature type="region of interest" description="Disordered" evidence="12">
    <location>
        <begin position="459"/>
        <end position="497"/>
    </location>
</feature>
<keyword evidence="11" id="KW-0175">Coiled coil</keyword>
<evidence type="ECO:0000256" key="6">
    <source>
        <dbReference type="ARBA" id="ARBA00023242"/>
    </source>
</evidence>
<dbReference type="Gene3D" id="4.10.280.10">
    <property type="entry name" value="Helix-loop-helix DNA-binding domain"/>
    <property type="match status" value="1"/>
</dbReference>
<feature type="domain" description="BHLH" evidence="13">
    <location>
        <begin position="202"/>
        <end position="254"/>
    </location>
</feature>
<dbReference type="CTD" id="4335"/>
<evidence type="ECO:0000256" key="4">
    <source>
        <dbReference type="ARBA" id="ARBA00023125"/>
    </source>
</evidence>
<dbReference type="SUPFAM" id="SSF47459">
    <property type="entry name" value="HLH, helix-loop-helix DNA-binding domain"/>
    <property type="match status" value="1"/>
</dbReference>
<dbReference type="RefSeq" id="XP_008468928.1">
    <property type="nucleotide sequence ID" value="XM_008470706.3"/>
</dbReference>
<name>A0A1S3CXA3_DIACI</name>
<dbReference type="GO" id="GO:0000981">
    <property type="term" value="F:DNA-binding transcription factor activity, RNA polymerase II-specific"/>
    <property type="evidence" value="ECO:0007669"/>
    <property type="project" value="TreeGrafter"/>
</dbReference>
<dbReference type="FunFam" id="4.10.280.10:FF:000034">
    <property type="entry name" value="MAX network transcriptional repressor"/>
    <property type="match status" value="1"/>
</dbReference>
<evidence type="ECO:0000256" key="10">
    <source>
        <dbReference type="ARBA" id="ARBA00083368"/>
    </source>
</evidence>
<evidence type="ECO:0000313" key="15">
    <source>
        <dbReference type="RefSeq" id="XP_008468928.1"/>
    </source>
</evidence>
<dbReference type="GO" id="GO:0005634">
    <property type="term" value="C:nucleus"/>
    <property type="evidence" value="ECO:0007669"/>
    <property type="project" value="UniProtKB-SubCell"/>
</dbReference>
<dbReference type="SMART" id="SM00353">
    <property type="entry name" value="HLH"/>
    <property type="match status" value="1"/>
</dbReference>
<feature type="compositionally biased region" description="Gly residues" evidence="12">
    <location>
        <begin position="350"/>
        <end position="362"/>
    </location>
</feature>
<protein>
    <recommendedName>
        <fullName evidence="9">Max-binding protein MNT</fullName>
    </recommendedName>
    <alternativeName>
        <fullName evidence="10">Myc antagonist MNT</fullName>
    </alternativeName>
</protein>
<keyword evidence="5" id="KW-0804">Transcription</keyword>
<keyword evidence="6" id="KW-0539">Nucleus</keyword>
<accession>A0A1S3CXA3</accession>
<dbReference type="STRING" id="121845.A0A1S3CXA3"/>
<evidence type="ECO:0000256" key="2">
    <source>
        <dbReference type="ARBA" id="ARBA00022491"/>
    </source>
</evidence>
<dbReference type="Proteomes" id="UP000079169">
    <property type="component" value="Unplaced"/>
</dbReference>
<evidence type="ECO:0000313" key="14">
    <source>
        <dbReference type="Proteomes" id="UP000079169"/>
    </source>
</evidence>
<feature type="compositionally biased region" description="Low complexity" evidence="12">
    <location>
        <begin position="476"/>
        <end position="489"/>
    </location>
</feature>
<organism evidence="14 15">
    <name type="scientific">Diaphorina citri</name>
    <name type="common">Asian citrus psyllid</name>
    <dbReference type="NCBI Taxonomy" id="121845"/>
    <lineage>
        <taxon>Eukaryota</taxon>
        <taxon>Metazoa</taxon>
        <taxon>Ecdysozoa</taxon>
        <taxon>Arthropoda</taxon>
        <taxon>Hexapoda</taxon>
        <taxon>Insecta</taxon>
        <taxon>Pterygota</taxon>
        <taxon>Neoptera</taxon>
        <taxon>Paraneoptera</taxon>
        <taxon>Hemiptera</taxon>
        <taxon>Sternorrhyncha</taxon>
        <taxon>Psylloidea</taxon>
        <taxon>Psyllidae</taxon>
        <taxon>Diaphorininae</taxon>
        <taxon>Diaphorina</taxon>
    </lineage>
</organism>
<comment type="function">
    <text evidence="7">Binds DNA as a heterodimer with MAX and represses transcription. Binds to the canonical E box sequence 5'-CACGTG-3' and, with higher affinity, to 5'-CACGCG-3'.</text>
</comment>
<dbReference type="AlphaFoldDB" id="A0A1S3CXA3"/>
<comment type="subcellular location">
    <subcellularLocation>
        <location evidence="1">Nucleus</location>
    </subcellularLocation>
</comment>
<dbReference type="Pfam" id="PF00010">
    <property type="entry name" value="HLH"/>
    <property type="match status" value="1"/>
</dbReference>
<comment type="subunit">
    <text evidence="8">Efficient DNA binding requires dimerization with another bHLH protein. Binds DNA as a homodimer or a heterodimer with MAX.</text>
</comment>
<dbReference type="PANTHER" id="PTHR11969">
    <property type="entry name" value="MAX DIMERIZATION, MAD"/>
    <property type="match status" value="1"/>
</dbReference>
<dbReference type="PANTHER" id="PTHR11969:SF99">
    <property type="entry name" value="MAX-BINDING PROTEIN MNT"/>
    <property type="match status" value="1"/>
</dbReference>
<evidence type="ECO:0000256" key="7">
    <source>
        <dbReference type="ARBA" id="ARBA00057176"/>
    </source>
</evidence>
<evidence type="ECO:0000256" key="12">
    <source>
        <dbReference type="SAM" id="MobiDB-lite"/>
    </source>
</evidence>
<evidence type="ECO:0000256" key="11">
    <source>
        <dbReference type="SAM" id="Coils"/>
    </source>
</evidence>
<evidence type="ECO:0000256" key="9">
    <source>
        <dbReference type="ARBA" id="ARBA00070444"/>
    </source>
</evidence>
<dbReference type="GeneID" id="103506316"/>
<evidence type="ECO:0000256" key="8">
    <source>
        <dbReference type="ARBA" id="ARBA00062701"/>
    </source>
</evidence>